<gene>
    <name evidence="1" type="ORF">NM688_g4597</name>
</gene>
<dbReference type="Proteomes" id="UP001148662">
    <property type="component" value="Unassembled WGS sequence"/>
</dbReference>
<protein>
    <submittedName>
        <fullName evidence="1">Uncharacterized protein</fullName>
    </submittedName>
</protein>
<organism evidence="1 2">
    <name type="scientific">Phlebia brevispora</name>
    <dbReference type="NCBI Taxonomy" id="194682"/>
    <lineage>
        <taxon>Eukaryota</taxon>
        <taxon>Fungi</taxon>
        <taxon>Dikarya</taxon>
        <taxon>Basidiomycota</taxon>
        <taxon>Agaricomycotina</taxon>
        <taxon>Agaricomycetes</taxon>
        <taxon>Polyporales</taxon>
        <taxon>Meruliaceae</taxon>
        <taxon>Phlebia</taxon>
    </lineage>
</organism>
<comment type="caution">
    <text evidence="1">The sequence shown here is derived from an EMBL/GenBank/DDBJ whole genome shotgun (WGS) entry which is preliminary data.</text>
</comment>
<reference evidence="1" key="1">
    <citation type="submission" date="2022-07" db="EMBL/GenBank/DDBJ databases">
        <title>Genome Sequence of Phlebia brevispora.</title>
        <authorList>
            <person name="Buettner E."/>
        </authorList>
    </citation>
    <scope>NUCLEOTIDE SEQUENCE</scope>
    <source>
        <strain evidence="1">MPL23</strain>
    </source>
</reference>
<name>A0ACC1T2M7_9APHY</name>
<accession>A0ACC1T2M7</accession>
<dbReference type="EMBL" id="JANHOG010000775">
    <property type="protein sequence ID" value="KAJ3551626.1"/>
    <property type="molecule type" value="Genomic_DNA"/>
</dbReference>
<proteinExistence type="predicted"/>
<sequence>MAFATLISPSYALAATLIPRAFWTLLRDHVFTSAGSDCSVVLGWAACLAVEMRSFIASVLLLVFSVSEVASLWPIPRSLSTGSTALKLSPTFDININVKNAPSDLVSAVARSKSYIQTDKMQRLVVGRGSGDESAVQQAHQLGSLALSLAPGAEVKPIAQEAIVPLGSRREEYVLHVPADGSAATLTANSTLGLLRGLTTFEQLWYDLDGQATYTIEAPISVTDSPAYPFRGFMLDTARNFFSVSDIKRTLDAMSWSKINQFHWHVVDSQSFPLQIPGFMDISAKGAYSSSMVYTPEDVQDIVTYAGERGIDVLIEIDTPGHTAIIHQAYPEHVACFEGSPWAVFANEPPAGQLRFASSNTTNFTTELLVAVAKMFPSSLISTGGDELNTECYADDAETQQILNSTGSTLEELLSTFTQTTHGALQDLGKTTVVWEEMVLDFNVTLANDTVVMVWISSEDAAAVAEKGFRLVHAPSDYFYLDCGAGEWLGSDPDAPGKRQDGVFSQAEWSWLMSCLQSYTFDPLANISEAQQYLVLGGQQLLWTEQSGPENLDSIAWPRAASSAEVFWTGATFPDGSPRNVTGALPRLHDLRFRMVQRGVNAIPLQPLWCALRPSLCNLNS</sequence>
<evidence type="ECO:0000313" key="2">
    <source>
        <dbReference type="Proteomes" id="UP001148662"/>
    </source>
</evidence>
<evidence type="ECO:0000313" key="1">
    <source>
        <dbReference type="EMBL" id="KAJ3551626.1"/>
    </source>
</evidence>
<keyword evidence="2" id="KW-1185">Reference proteome</keyword>